<feature type="region of interest" description="Disordered" evidence="6">
    <location>
        <begin position="1495"/>
        <end position="1529"/>
    </location>
</feature>
<dbReference type="Pfam" id="PF00307">
    <property type="entry name" value="CH"/>
    <property type="match status" value="1"/>
</dbReference>
<reference evidence="8" key="1">
    <citation type="journal article" date="2020" name="Nat. Ecol. Evol.">
        <title>Deeply conserved synteny resolves early events in vertebrate evolution.</title>
        <authorList>
            <person name="Simakov O."/>
            <person name="Marletaz F."/>
            <person name="Yue J.X."/>
            <person name="O'Connell B."/>
            <person name="Jenkins J."/>
            <person name="Brandt A."/>
            <person name="Calef R."/>
            <person name="Tung C.H."/>
            <person name="Huang T.K."/>
            <person name="Schmutz J."/>
            <person name="Satoh N."/>
            <person name="Yu J.K."/>
            <person name="Putnam N.H."/>
            <person name="Green R.E."/>
            <person name="Rokhsar D.S."/>
        </authorList>
    </citation>
    <scope>NUCLEOTIDE SEQUENCE [LARGE SCALE GENOMIC DNA]</scope>
    <source>
        <strain evidence="8">S238N-H82</strain>
    </source>
</reference>
<sequence>MFSIALFRRTICVPEDQVRSLSRDTASRESLAGESLAELTYEDWVFFQCVQRQIYTDWANHYLERAGHKRLVRDLQKDITDGVLLATIIEVVANEKIQDINPKPKSQSQMIENIEACLSFLAAKGVNIQGLSPQEIRDGNLKAILGLFFSLSRYKQQLQQQQRSQGATRSQAQTADQPQSKQEEVWLPAPKASSRSASNLNRRSLSAADKNRIQRNSQGSTVSTTSSEGPPVANGGSSIPQLSSKSSRVPSSVKSDKSDSSKSGAKTTSKTTTTKSVSKSASKSSVAKSPGSDKSADSTLSRTGKNSMLDKFRFFGGSNSKSASKSGPTGTTSKSSSSSSVSTTSGATASEPTQANPKSGIKDAAKRRFGKALSKSNTKDATSNSKTASTTAVKKTAKSRTDAKATAAKGKDAKSTKATPEKGADLKGKASAVKHTTDENGTIETNTGVKLKKSSSRIASFIPKGTLRNTASIHQLAPKADSSSHDTSSSSNIPVAGSKMPGKAISFGLGRKTTNSEKDKGAVYENWSAQGRTQLDSAKTGAKLFEAGRQASNDNLLSESKRSASGSINFSPPHGHVNTATVAPFSHIATSLPNSDSNVSSNSNNSHSDQSKSTSSSKDSVVYRPSADEVSESEAEVSAKRAAKDIANLRQNLEDTILSLRSSQINRSTLETTFGSDDVFTQSHPRTSMETVFSESGARTLNRTPGHYSSLRSVSLASNVMPVQGVRVQAGEGFASPLMQPRLLNYPYQTGSLRRTISSRSTMVQGDIPESSEEASLDLDLSGGYVSDGDVLSKNLRSDDIASGYMSEGGASLYSRRMQAKFADGMAAVRECMKRSQVQLLDTDSMDDSSSISSGISDTIGEISTDDISSMAETPISAKKVGNGPTYDFPAGQTPKDTVDGKKKKQKEPDSEKSSAKGGSNSNIWRKYSPSEREAQKSLSSKPAGTTGAVKEGSKWQRGKSDMTDSTRKSENSAAIKNSASVSGSLAGRSPWRKDARSDTQSPTPSVKSNASSSASSPKSQRGRLARQDDRGKNSPKGQRSVKKSSDPTPSQIAAQKAQESKAAAAKAAGTSSFGFRRQATGSTNSMRGAPTKTTGRATMVQPKQGSEAATPQDDTAKPSMHLRAGIPRPGRSTGPAGSTRSMNRLSGSSTASTDSRVSSMAPSVGNTAQKADHPSSASEKTDTTPVGDPRAAMSDSEVKDKAKSKHPDISSPTLKRIFGIRGSNSKQQPVTTAQNMKNTTIISNPHATFESQAKAKRDSPVHQEKQQKDANAPSSSANDTEGMCTATYIPGVPGFRNDHYRSSSSVTSQHSNASSPWAQYGGGKVGSMGSMSHGGSHESIDSTTSASSHSRGIHRFSRDGLNVSQGGIPLGRSNSLRSTVSEQCYVTNPHQRFMNEETSAWLRSNSYSNVVPETSEPYVAETPTSPMSTASAGSSRFTYPLTAVDPATMTNSPSSMSMSRLSTVSSPGYAGPYPGVGPQGRLRDGQSCISLDERRRRKNSDADEMHGSNLSLVSSSSSIYSTPEDKKEQEIGTVRGPYMIRKLRRELDQSQEKVATLSTQLTTNAHVVAAFEQSLSNMTERLKGLTVTAEQKDAELMELRRTIEQLKQQSQQQQLSNTSPGHPWRTFGDGLHGPNLRMTRLPSTDSVSSMNSVTSVSSAGSGAESEPGGRKKKKKSWEDLGRLSGLRSSFKAFSRKKNRMQSQSDVEDSLTTPESIPGSPRASLSSLNSSMGMNPMKGSSSTSALPGSLGKAVSSTSIHINPMVKVFSSPAIYDGDEESVDVLKSQLREKDMKLTDIRLEALSSAHQLDQLKETMNKMKGEMNALRAENDRLQQQVLTRSSCSDMSTSSQHFSDPTLNLDPISSSLDLLLDVGSGESGRKVIVTVALPTIGAPEKSEYYGIQRHRQTLRHNKGGKAQQIIIGALSVSGKTKWDMLDNVVHRLFKEYLLRIDPVSNLGLTSDSIRNYTIGEIIRSKESELPELLPCGYLVGDNNSIAINLKDIKENSSDTFAFESLIPKAVLQRYINLLAEQKRVIMCGPSGTGKTFLAQKLAEFMVQRSGEEVTDSTVVVFNVDHKSCKDSDERGRQECAHSHRVATSQELRQYLCNMADQCESGKMQAPLAIVLDNLHNVGSLGEVFNGFLGCRSVKSPYIIGTMNQANCSSTNLQLHHNFRWILCANHMEPVKGFLGRYLRRKLVESEIKGSARNPELTKVVEWMPKAWQHLNKFLETHSSSDVTIGPRLFLSCPTDVSGSQVWFTDLWNYSIVPYLLEAVREGLQTYGRKASTWDDPALWVIENYPWTTPTSDLSSLIRLRAEDVGFDGYALGPQAGTKKEVTGSQSDVEGDPLMNMLMRLQEAANYSPQSCDSDSNSVSSGVNGHDDLLDSSIESTL</sequence>
<evidence type="ECO:0000256" key="1">
    <source>
        <dbReference type="ARBA" id="ARBA00004123"/>
    </source>
</evidence>
<feature type="compositionally biased region" description="Basic and acidic residues" evidence="6">
    <location>
        <begin position="1254"/>
        <end position="1269"/>
    </location>
</feature>
<dbReference type="Pfam" id="PF23092">
    <property type="entry name" value="Ubiquitin_6"/>
    <property type="match status" value="1"/>
</dbReference>
<dbReference type="GO" id="GO:0005634">
    <property type="term" value="C:nucleus"/>
    <property type="evidence" value="ECO:0007669"/>
    <property type="project" value="UniProtKB-SubCell"/>
</dbReference>
<feature type="compositionally biased region" description="Polar residues" evidence="6">
    <location>
        <begin position="439"/>
        <end position="448"/>
    </location>
</feature>
<evidence type="ECO:0000313" key="9">
    <source>
        <dbReference type="RefSeq" id="XP_035662497.1"/>
    </source>
</evidence>
<feature type="compositionally biased region" description="Low complexity" evidence="6">
    <location>
        <begin position="261"/>
        <end position="292"/>
    </location>
</feature>
<evidence type="ECO:0000259" key="7">
    <source>
        <dbReference type="PROSITE" id="PS50021"/>
    </source>
</evidence>
<dbReference type="InterPro" id="IPR036872">
    <property type="entry name" value="CH_dom_sf"/>
</dbReference>
<dbReference type="InterPro" id="IPR057126">
    <property type="entry name" value="NAV1-like_ubiquitin-like"/>
</dbReference>
<keyword evidence="4" id="KW-0539">Nucleus</keyword>
<reference evidence="9" key="2">
    <citation type="submission" date="2025-08" db="UniProtKB">
        <authorList>
            <consortium name="RefSeq"/>
        </authorList>
    </citation>
    <scope>IDENTIFICATION</scope>
    <source>
        <strain evidence="9">S238N-H82</strain>
        <tissue evidence="9">Testes</tissue>
    </source>
</reference>
<proteinExistence type="inferred from homology"/>
<feature type="region of interest" description="Disordered" evidence="6">
    <location>
        <begin position="1607"/>
        <end position="1750"/>
    </location>
</feature>
<dbReference type="GeneID" id="118406541"/>
<feature type="region of interest" description="Disordered" evidence="6">
    <location>
        <begin position="1300"/>
        <end position="1353"/>
    </location>
</feature>
<feature type="compositionally biased region" description="Polar residues" evidence="6">
    <location>
        <begin position="527"/>
        <end position="537"/>
    </location>
</feature>
<feature type="compositionally biased region" description="Basic and acidic residues" evidence="6">
    <location>
        <begin position="399"/>
        <end position="428"/>
    </location>
</feature>
<feature type="region of interest" description="Disordered" evidence="6">
    <location>
        <begin position="840"/>
        <end position="1286"/>
    </location>
</feature>
<feature type="compositionally biased region" description="Low complexity" evidence="6">
    <location>
        <begin position="1052"/>
        <end position="1069"/>
    </location>
</feature>
<organism evidence="8 9">
    <name type="scientific">Branchiostoma floridae</name>
    <name type="common">Florida lancelet</name>
    <name type="synonym">Amphioxus</name>
    <dbReference type="NCBI Taxonomy" id="7739"/>
    <lineage>
        <taxon>Eukaryota</taxon>
        <taxon>Metazoa</taxon>
        <taxon>Chordata</taxon>
        <taxon>Cephalochordata</taxon>
        <taxon>Leptocardii</taxon>
        <taxon>Amphioxiformes</taxon>
        <taxon>Branchiostomatidae</taxon>
        <taxon>Branchiostoma</taxon>
    </lineage>
</organism>
<feature type="compositionally biased region" description="Basic and acidic residues" evidence="6">
    <location>
        <begin position="1197"/>
        <end position="1209"/>
    </location>
</feature>
<feature type="compositionally biased region" description="Basic and acidic residues" evidence="6">
    <location>
        <begin position="952"/>
        <end position="971"/>
    </location>
</feature>
<protein>
    <submittedName>
        <fullName evidence="9">Neuron navigator 3-like isoform X1</fullName>
    </submittedName>
</protein>
<dbReference type="GO" id="GO:0007399">
    <property type="term" value="P:nervous system development"/>
    <property type="evidence" value="ECO:0000318"/>
    <property type="project" value="GO_Central"/>
</dbReference>
<feature type="compositionally biased region" description="Basic and acidic residues" evidence="6">
    <location>
        <begin position="1495"/>
        <end position="1507"/>
    </location>
</feature>
<feature type="compositionally biased region" description="Polar residues" evidence="6">
    <location>
        <begin position="1223"/>
        <end position="1252"/>
    </location>
</feature>
<dbReference type="SMART" id="SM00382">
    <property type="entry name" value="AAA"/>
    <property type="match status" value="1"/>
</dbReference>
<keyword evidence="3 5" id="KW-0175">Coiled coil</keyword>
<dbReference type="FunFam" id="1.10.418.10:FF:000018">
    <property type="entry name" value="Neuron navigator 2"/>
    <property type="match status" value="1"/>
</dbReference>
<feature type="region of interest" description="Disordered" evidence="6">
    <location>
        <begin position="593"/>
        <end position="637"/>
    </location>
</feature>
<feature type="compositionally biased region" description="Low complexity" evidence="6">
    <location>
        <begin position="1644"/>
        <end position="1667"/>
    </location>
</feature>
<name>A0A9J7KJZ5_BRAFL</name>
<feature type="compositionally biased region" description="Low complexity" evidence="6">
    <location>
        <begin position="160"/>
        <end position="173"/>
    </location>
</feature>
<feature type="compositionally biased region" description="Polar residues" evidence="6">
    <location>
        <begin position="297"/>
        <end position="306"/>
    </location>
</feature>
<dbReference type="PANTHER" id="PTHR12784">
    <property type="entry name" value="STEERIN"/>
    <property type="match status" value="1"/>
</dbReference>
<feature type="compositionally biased region" description="Low complexity" evidence="6">
    <location>
        <begin position="1719"/>
        <end position="1736"/>
    </location>
</feature>
<feature type="compositionally biased region" description="Low complexity" evidence="6">
    <location>
        <begin position="1147"/>
        <end position="1160"/>
    </location>
</feature>
<keyword evidence="8" id="KW-1185">Reference proteome</keyword>
<dbReference type="Gene3D" id="1.10.418.10">
    <property type="entry name" value="Calponin-like domain"/>
    <property type="match status" value="1"/>
</dbReference>
<feature type="compositionally biased region" description="Low complexity" evidence="6">
    <location>
        <begin position="316"/>
        <end position="350"/>
    </location>
</feature>
<feature type="compositionally biased region" description="Polar residues" evidence="6">
    <location>
        <begin position="1070"/>
        <end position="1114"/>
    </location>
</feature>
<feature type="compositionally biased region" description="Low complexity" evidence="6">
    <location>
        <begin position="594"/>
        <end position="622"/>
    </location>
</feature>
<feature type="compositionally biased region" description="Low complexity" evidence="6">
    <location>
        <begin position="848"/>
        <end position="863"/>
    </location>
</feature>
<feature type="compositionally biased region" description="Polar residues" evidence="6">
    <location>
        <begin position="1161"/>
        <end position="1170"/>
    </location>
</feature>
<feature type="compositionally biased region" description="Low complexity" evidence="6">
    <location>
        <begin position="1509"/>
        <end position="1522"/>
    </location>
</feature>
<dbReference type="InterPro" id="IPR027417">
    <property type="entry name" value="P-loop_NTPase"/>
</dbReference>
<feature type="compositionally biased region" description="Low complexity" evidence="6">
    <location>
        <begin position="2367"/>
        <end position="2378"/>
    </location>
</feature>
<feature type="compositionally biased region" description="Polar residues" evidence="6">
    <location>
        <begin position="214"/>
        <end position="228"/>
    </location>
</feature>
<evidence type="ECO:0000256" key="3">
    <source>
        <dbReference type="ARBA" id="ARBA00023054"/>
    </source>
</evidence>
<dbReference type="InterPro" id="IPR003593">
    <property type="entry name" value="AAA+_ATPase"/>
</dbReference>
<comment type="similarity">
    <text evidence="2">Belongs to the Nav/unc-53 family.</text>
</comment>
<feature type="compositionally biased region" description="Low complexity" evidence="6">
    <location>
        <begin position="379"/>
        <end position="394"/>
    </location>
</feature>
<comment type="subcellular location">
    <subcellularLocation>
        <location evidence="1">Nucleus</location>
    </subcellularLocation>
</comment>
<feature type="compositionally biased region" description="Polar residues" evidence="6">
    <location>
        <begin position="550"/>
        <end position="570"/>
    </location>
</feature>
<feature type="compositionally biased region" description="Polar residues" evidence="6">
    <location>
        <begin position="1303"/>
        <end position="1318"/>
    </location>
</feature>
<feature type="compositionally biased region" description="Polar residues" evidence="6">
    <location>
        <begin position="1701"/>
        <end position="1715"/>
    </location>
</feature>
<dbReference type="GO" id="GO:0022008">
    <property type="term" value="P:neurogenesis"/>
    <property type="evidence" value="ECO:0007669"/>
    <property type="project" value="InterPro"/>
</dbReference>
<dbReference type="InterPro" id="IPR039041">
    <property type="entry name" value="Nav/unc-53"/>
</dbReference>
<feature type="compositionally biased region" description="Low complexity" evidence="6">
    <location>
        <begin position="192"/>
        <end position="208"/>
    </location>
</feature>
<evidence type="ECO:0000256" key="6">
    <source>
        <dbReference type="SAM" id="MobiDB-lite"/>
    </source>
</evidence>
<evidence type="ECO:0000256" key="4">
    <source>
        <dbReference type="ARBA" id="ARBA00023242"/>
    </source>
</evidence>
<evidence type="ECO:0000256" key="5">
    <source>
        <dbReference type="SAM" id="Coils"/>
    </source>
</evidence>
<feature type="compositionally biased region" description="Low complexity" evidence="6">
    <location>
        <begin position="1342"/>
        <end position="1351"/>
    </location>
</feature>
<evidence type="ECO:0000313" key="8">
    <source>
        <dbReference type="Proteomes" id="UP000001554"/>
    </source>
</evidence>
<feature type="compositionally biased region" description="Polar residues" evidence="6">
    <location>
        <begin position="1136"/>
        <end position="1146"/>
    </location>
</feature>
<evidence type="ECO:0000256" key="2">
    <source>
        <dbReference type="ARBA" id="ARBA00006255"/>
    </source>
</evidence>
<dbReference type="SMART" id="SM00033">
    <property type="entry name" value="CH"/>
    <property type="match status" value="1"/>
</dbReference>
<accession>A0A9J7KJZ5</accession>
<dbReference type="OMA" id="LPRKQDX"/>
<dbReference type="OrthoDB" id="2161974at2759"/>
<dbReference type="PROSITE" id="PS50021">
    <property type="entry name" value="CH"/>
    <property type="match status" value="1"/>
</dbReference>
<feature type="region of interest" description="Disordered" evidence="6">
    <location>
        <begin position="2360"/>
        <end position="2392"/>
    </location>
</feature>
<dbReference type="RefSeq" id="XP_035662497.1">
    <property type="nucleotide sequence ID" value="XM_035806604.1"/>
</dbReference>
<dbReference type="PANTHER" id="PTHR12784:SF28">
    <property type="entry name" value="PROTEIN SICKIE"/>
    <property type="match status" value="1"/>
</dbReference>
<dbReference type="InterPro" id="IPR001715">
    <property type="entry name" value="CH_dom"/>
</dbReference>
<dbReference type="Proteomes" id="UP000001554">
    <property type="component" value="Chromosome 19"/>
</dbReference>
<dbReference type="Gene3D" id="3.40.50.300">
    <property type="entry name" value="P-loop containing nucleotide triphosphate hydrolases"/>
    <property type="match status" value="1"/>
</dbReference>
<feature type="coiled-coil region" evidence="5">
    <location>
        <begin position="1809"/>
        <end position="1836"/>
    </location>
</feature>
<dbReference type="SUPFAM" id="SSF47576">
    <property type="entry name" value="Calponin-homology domain, CH-domain"/>
    <property type="match status" value="1"/>
</dbReference>
<feature type="region of interest" description="Disordered" evidence="6">
    <location>
        <begin position="160"/>
        <end position="575"/>
    </location>
</feature>
<dbReference type="KEGG" id="bfo:118406541"/>
<feature type="compositionally biased region" description="Polar residues" evidence="6">
    <location>
        <begin position="972"/>
        <end position="984"/>
    </location>
</feature>
<feature type="compositionally biased region" description="Low complexity" evidence="6">
    <location>
        <begin position="243"/>
        <end position="253"/>
    </location>
</feature>
<feature type="domain" description="Calponin-homology (CH)" evidence="7">
    <location>
        <begin position="49"/>
        <end position="156"/>
    </location>
</feature>
<dbReference type="Pfam" id="PF25408">
    <property type="entry name" value="AAA_lid_NAV1"/>
    <property type="match status" value="1"/>
</dbReference>
<feature type="compositionally biased region" description="Low complexity" evidence="6">
    <location>
        <begin position="1607"/>
        <end position="1617"/>
    </location>
</feature>
<feature type="compositionally biased region" description="Low complexity" evidence="6">
    <location>
        <begin position="1002"/>
        <end position="1020"/>
    </location>
</feature>
<feature type="compositionally biased region" description="Basic and acidic residues" evidence="6">
    <location>
        <begin position="897"/>
        <end position="915"/>
    </location>
</feature>
<gene>
    <name evidence="9" type="primary">LOC118406541</name>
</gene>
<dbReference type="SUPFAM" id="SSF52540">
    <property type="entry name" value="P-loop containing nucleoside triphosphate hydrolases"/>
    <property type="match status" value="2"/>
</dbReference>
<dbReference type="InterPro" id="IPR057568">
    <property type="entry name" value="CortBP2_NAV1-like_AAA_lid"/>
</dbReference>